<protein>
    <submittedName>
        <fullName evidence="3">PHP domain protein</fullName>
    </submittedName>
</protein>
<evidence type="ECO:0000256" key="2">
    <source>
        <dbReference type="SAM" id="SignalP"/>
    </source>
</evidence>
<dbReference type="AlphaFoldDB" id="A0A518GZD4"/>
<feature type="compositionally biased region" description="Basic and acidic residues" evidence="1">
    <location>
        <begin position="438"/>
        <end position="447"/>
    </location>
</feature>
<accession>A0A518GZD4</accession>
<dbReference type="PANTHER" id="PTHR42924:SF11">
    <property type="entry name" value="POLYMERASE_HISTIDINOL PHOSPHATASE N-TERMINAL DOMAIN-CONTAINING PROTEIN"/>
    <property type="match status" value="1"/>
</dbReference>
<name>A0A518GZD4_9BACT</name>
<evidence type="ECO:0000313" key="4">
    <source>
        <dbReference type="Proteomes" id="UP000317835"/>
    </source>
</evidence>
<dbReference type="InterPro" id="IPR052018">
    <property type="entry name" value="PHP_domain"/>
</dbReference>
<feature type="signal peptide" evidence="2">
    <location>
        <begin position="1"/>
        <end position="28"/>
    </location>
</feature>
<organism evidence="3 4">
    <name type="scientific">Tautonia plasticadhaerens</name>
    <dbReference type="NCBI Taxonomy" id="2527974"/>
    <lineage>
        <taxon>Bacteria</taxon>
        <taxon>Pseudomonadati</taxon>
        <taxon>Planctomycetota</taxon>
        <taxon>Planctomycetia</taxon>
        <taxon>Isosphaerales</taxon>
        <taxon>Isosphaeraceae</taxon>
        <taxon>Tautonia</taxon>
    </lineage>
</organism>
<keyword evidence="2" id="KW-0732">Signal</keyword>
<dbReference type="EMBL" id="CP036426">
    <property type="protein sequence ID" value="QDV33923.1"/>
    <property type="molecule type" value="Genomic_DNA"/>
</dbReference>
<evidence type="ECO:0000313" key="3">
    <source>
        <dbReference type="EMBL" id="QDV33923.1"/>
    </source>
</evidence>
<feature type="chain" id="PRO_5022213444" evidence="2">
    <location>
        <begin position="29"/>
        <end position="447"/>
    </location>
</feature>
<evidence type="ECO:0000256" key="1">
    <source>
        <dbReference type="SAM" id="MobiDB-lite"/>
    </source>
</evidence>
<dbReference type="Gene3D" id="3.20.20.140">
    <property type="entry name" value="Metal-dependent hydrolases"/>
    <property type="match status" value="1"/>
</dbReference>
<keyword evidence="4" id="KW-1185">Reference proteome</keyword>
<sequence precursor="true">MTPSPRPPRWPSMLLALSLLPIPAPSRAQGEDPIVPADPPARWWKGNLHTHSFWSDGNDFPEMIVDWYRRRDYHFLALSDHNVLSQGARWMDRDEVDRRSGGRAFERYLERFGEHWVETREIDGLSQVRLQPLVEYRALVEQAGRFLLIQGEEITDRFERKPIHMNASNLAERIPPQGGGSVVEVIDNNLKAVEEQAERLGIPILAHLNHPNFGYAITAEELAEAGREQFVEVYNGHPDVHHLGDEHHAPVERMWDIANTLRVAAMGVRPLMGLATDDSHQYFGTEGSSPGRGWIMVRARHLTPESIIDAIEAGDFYASSGVTLRDVRFDREAGVLDVEVEPEPGSSYSVAFVGTRAGVDPTAEPVTDADGKPLGVTGRYTDEIGRVLATVEGTNARYELAGDELYVRAVVTSSLPPDNPSFEGQRRQAWTQPVGWESRIDRPGEAD</sequence>
<dbReference type="GO" id="GO:0035312">
    <property type="term" value="F:5'-3' DNA exonuclease activity"/>
    <property type="evidence" value="ECO:0007669"/>
    <property type="project" value="TreeGrafter"/>
</dbReference>
<proteinExistence type="predicted"/>
<dbReference type="Proteomes" id="UP000317835">
    <property type="component" value="Chromosome"/>
</dbReference>
<dbReference type="SUPFAM" id="SSF89550">
    <property type="entry name" value="PHP domain-like"/>
    <property type="match status" value="1"/>
</dbReference>
<dbReference type="InterPro" id="IPR016195">
    <property type="entry name" value="Pol/histidinol_Pase-like"/>
</dbReference>
<dbReference type="PANTHER" id="PTHR42924">
    <property type="entry name" value="EXONUCLEASE"/>
    <property type="match status" value="1"/>
</dbReference>
<reference evidence="3 4" key="1">
    <citation type="submission" date="2019-02" db="EMBL/GenBank/DDBJ databases">
        <title>Deep-cultivation of Planctomycetes and their phenomic and genomic characterization uncovers novel biology.</title>
        <authorList>
            <person name="Wiegand S."/>
            <person name="Jogler M."/>
            <person name="Boedeker C."/>
            <person name="Pinto D."/>
            <person name="Vollmers J."/>
            <person name="Rivas-Marin E."/>
            <person name="Kohn T."/>
            <person name="Peeters S.H."/>
            <person name="Heuer A."/>
            <person name="Rast P."/>
            <person name="Oberbeckmann S."/>
            <person name="Bunk B."/>
            <person name="Jeske O."/>
            <person name="Meyerdierks A."/>
            <person name="Storesund J.E."/>
            <person name="Kallscheuer N."/>
            <person name="Luecker S."/>
            <person name="Lage O.M."/>
            <person name="Pohl T."/>
            <person name="Merkel B.J."/>
            <person name="Hornburger P."/>
            <person name="Mueller R.-W."/>
            <person name="Bruemmer F."/>
            <person name="Labrenz M."/>
            <person name="Spormann A.M."/>
            <person name="Op den Camp H."/>
            <person name="Overmann J."/>
            <person name="Amann R."/>
            <person name="Jetten M.S.M."/>
            <person name="Mascher T."/>
            <person name="Medema M.H."/>
            <person name="Devos D.P."/>
            <person name="Kaster A.-K."/>
            <person name="Ovreas L."/>
            <person name="Rohde M."/>
            <person name="Galperin M.Y."/>
            <person name="Jogler C."/>
        </authorList>
    </citation>
    <scope>NUCLEOTIDE SEQUENCE [LARGE SCALE GENOMIC DNA]</scope>
    <source>
        <strain evidence="3 4">ElP</strain>
    </source>
</reference>
<feature type="region of interest" description="Disordered" evidence="1">
    <location>
        <begin position="416"/>
        <end position="447"/>
    </location>
</feature>
<gene>
    <name evidence="3" type="ORF">ElP_18040</name>
</gene>
<dbReference type="GO" id="GO:0004534">
    <property type="term" value="F:5'-3' RNA exonuclease activity"/>
    <property type="evidence" value="ECO:0007669"/>
    <property type="project" value="TreeGrafter"/>
</dbReference>
<dbReference type="KEGG" id="tpla:ElP_18040"/>